<protein>
    <submittedName>
        <fullName evidence="1">Uncharacterized protein</fullName>
    </submittedName>
</protein>
<accession>J9F412</accession>
<reference evidence="1" key="1">
    <citation type="journal article" date="2012" name="PLoS ONE">
        <title>Gene sets for utilization of primary and secondary nutrition supplies in the distal gut of endangered iberian lynx.</title>
        <authorList>
            <person name="Alcaide M."/>
            <person name="Messina E."/>
            <person name="Richter M."/>
            <person name="Bargiela R."/>
            <person name="Peplies J."/>
            <person name="Huws S.A."/>
            <person name="Newbold C.J."/>
            <person name="Golyshin P.N."/>
            <person name="Simon M.A."/>
            <person name="Lopez G."/>
            <person name="Yakimov M.M."/>
            <person name="Ferrer M."/>
        </authorList>
    </citation>
    <scope>NUCLEOTIDE SEQUENCE</scope>
</reference>
<proteinExistence type="predicted"/>
<evidence type="ECO:0000313" key="1">
    <source>
        <dbReference type="EMBL" id="EJW89636.1"/>
    </source>
</evidence>
<dbReference type="EMBL" id="AMCI01009345">
    <property type="protein sequence ID" value="EJW89636.1"/>
    <property type="molecule type" value="Genomic_DNA"/>
</dbReference>
<organism evidence="1">
    <name type="scientific">gut metagenome</name>
    <dbReference type="NCBI Taxonomy" id="749906"/>
    <lineage>
        <taxon>unclassified sequences</taxon>
        <taxon>metagenomes</taxon>
        <taxon>organismal metagenomes</taxon>
    </lineage>
</organism>
<comment type="caution">
    <text evidence="1">The sequence shown here is derived from an EMBL/GenBank/DDBJ whole genome shotgun (WGS) entry which is preliminary data.</text>
</comment>
<gene>
    <name evidence="1" type="ORF">EVA_22236</name>
</gene>
<name>J9F412_9ZZZZ</name>
<dbReference type="AlphaFoldDB" id="J9F412"/>
<sequence>MLNKEKAAIEAAPMNTTKIQNIPAATKRAADILLDIDSEMKRVVDDILDEENFYMKYYLDVSLPVAEDDFLFEIGGVPTNFK</sequence>